<accession>A0A2S2QQY3</accession>
<organism evidence="1">
    <name type="scientific">Sipha flava</name>
    <name type="common">yellow sugarcane aphid</name>
    <dbReference type="NCBI Taxonomy" id="143950"/>
    <lineage>
        <taxon>Eukaryota</taxon>
        <taxon>Metazoa</taxon>
        <taxon>Ecdysozoa</taxon>
        <taxon>Arthropoda</taxon>
        <taxon>Hexapoda</taxon>
        <taxon>Insecta</taxon>
        <taxon>Pterygota</taxon>
        <taxon>Neoptera</taxon>
        <taxon>Paraneoptera</taxon>
        <taxon>Hemiptera</taxon>
        <taxon>Sternorrhyncha</taxon>
        <taxon>Aphidomorpha</taxon>
        <taxon>Aphidoidea</taxon>
        <taxon>Aphididae</taxon>
        <taxon>Sipha</taxon>
    </lineage>
</organism>
<reference evidence="1" key="1">
    <citation type="submission" date="2018-04" db="EMBL/GenBank/DDBJ databases">
        <title>Transcriptome assembly of Sipha flava.</title>
        <authorList>
            <person name="Scully E.D."/>
            <person name="Geib S.M."/>
            <person name="Palmer N.A."/>
            <person name="Koch K."/>
            <person name="Bradshaw J."/>
            <person name="Heng-Moss T."/>
            <person name="Sarath G."/>
        </authorList>
    </citation>
    <scope>NUCLEOTIDE SEQUENCE</scope>
</reference>
<dbReference type="OrthoDB" id="200954at2759"/>
<proteinExistence type="predicted"/>
<gene>
    <name evidence="1" type="ORF">g.74397</name>
</gene>
<dbReference type="EMBL" id="GGMS01010954">
    <property type="protein sequence ID" value="MBY80157.1"/>
    <property type="molecule type" value="Transcribed_RNA"/>
</dbReference>
<dbReference type="AlphaFoldDB" id="A0A2S2QQY3"/>
<evidence type="ECO:0000313" key="1">
    <source>
        <dbReference type="EMBL" id="MBY80157.1"/>
    </source>
</evidence>
<name>A0A2S2QQY3_9HEMI</name>
<dbReference type="PANTHER" id="PTHR47027">
    <property type="entry name" value="REVERSE TRANSCRIPTASE DOMAIN-CONTAINING PROTEIN"/>
    <property type="match status" value="1"/>
</dbReference>
<dbReference type="PANTHER" id="PTHR47027:SF20">
    <property type="entry name" value="REVERSE TRANSCRIPTASE-LIKE PROTEIN WITH RNA-DIRECTED DNA POLYMERASE DOMAIN"/>
    <property type="match status" value="1"/>
</dbReference>
<protein>
    <submittedName>
        <fullName evidence="1">Uncharacterized protein</fullName>
    </submittedName>
</protein>
<sequence length="109" mass="12927">MKETSKNVIGEYQGGFRSGRLTNYQIFIVRQLLQKTWEFNKEMRILFIDFQKAYDSLHRKSLISTLVEFHFPHKLINMIKSSIMETHVKVRIGNIKSEQVQVFNIYGKS</sequence>